<gene>
    <name evidence="3" type="ORF">NCGR_LOCUS34844</name>
</gene>
<dbReference type="PANTHER" id="PTHR11206">
    <property type="entry name" value="MULTIDRUG RESISTANCE PROTEIN"/>
    <property type="match status" value="1"/>
</dbReference>
<feature type="transmembrane region" description="Helical" evidence="2">
    <location>
        <begin position="112"/>
        <end position="138"/>
    </location>
</feature>
<evidence type="ECO:0000256" key="2">
    <source>
        <dbReference type="SAM" id="Phobius"/>
    </source>
</evidence>
<protein>
    <recommendedName>
        <fullName evidence="5">Protein DETOXIFICATION</fullName>
    </recommendedName>
</protein>
<sequence>MVHVLSDDSLSSGSCCWAPQHARVERAWSRASSGGPTGGAGGRAPSAHCGHVGRPGHSAELQLDAHSQLRGPGVVRGCGRQKTVAFINLAAYYLAGIPAAFVFAFVRRLGGMGLWFGILCGLVVQMLSLLSITLCTNWNKEALKAKNRVFSDALPVDMET</sequence>
<evidence type="ECO:0000313" key="3">
    <source>
        <dbReference type="EMBL" id="CAD6251078.1"/>
    </source>
</evidence>
<comment type="caution">
    <text evidence="3">The sequence shown here is derived from an EMBL/GenBank/DDBJ whole genome shotgun (WGS) entry which is preliminary data.</text>
</comment>
<dbReference type="Proteomes" id="UP000604825">
    <property type="component" value="Unassembled WGS sequence"/>
</dbReference>
<name>A0A811PX99_9POAL</name>
<proteinExistence type="predicted"/>
<reference evidence="3" key="1">
    <citation type="submission" date="2020-10" db="EMBL/GenBank/DDBJ databases">
        <authorList>
            <person name="Han B."/>
            <person name="Lu T."/>
            <person name="Zhao Q."/>
            <person name="Huang X."/>
            <person name="Zhao Y."/>
        </authorList>
    </citation>
    <scope>NUCLEOTIDE SEQUENCE</scope>
</reference>
<keyword evidence="2" id="KW-0812">Transmembrane</keyword>
<feature type="region of interest" description="Disordered" evidence="1">
    <location>
        <begin position="28"/>
        <end position="49"/>
    </location>
</feature>
<organism evidence="3 4">
    <name type="scientific">Miscanthus lutarioriparius</name>
    <dbReference type="NCBI Taxonomy" id="422564"/>
    <lineage>
        <taxon>Eukaryota</taxon>
        <taxon>Viridiplantae</taxon>
        <taxon>Streptophyta</taxon>
        <taxon>Embryophyta</taxon>
        <taxon>Tracheophyta</taxon>
        <taxon>Spermatophyta</taxon>
        <taxon>Magnoliopsida</taxon>
        <taxon>Liliopsida</taxon>
        <taxon>Poales</taxon>
        <taxon>Poaceae</taxon>
        <taxon>PACMAD clade</taxon>
        <taxon>Panicoideae</taxon>
        <taxon>Andropogonodae</taxon>
        <taxon>Andropogoneae</taxon>
        <taxon>Saccharinae</taxon>
        <taxon>Miscanthus</taxon>
    </lineage>
</organism>
<dbReference type="AlphaFoldDB" id="A0A811PX99"/>
<feature type="transmembrane region" description="Helical" evidence="2">
    <location>
        <begin position="86"/>
        <end position="106"/>
    </location>
</feature>
<keyword evidence="4" id="KW-1185">Reference proteome</keyword>
<accession>A0A811PX99</accession>
<evidence type="ECO:0000256" key="1">
    <source>
        <dbReference type="SAM" id="MobiDB-lite"/>
    </source>
</evidence>
<keyword evidence="2" id="KW-1133">Transmembrane helix</keyword>
<evidence type="ECO:0008006" key="5">
    <source>
        <dbReference type="Google" id="ProtNLM"/>
    </source>
</evidence>
<evidence type="ECO:0000313" key="4">
    <source>
        <dbReference type="Proteomes" id="UP000604825"/>
    </source>
</evidence>
<keyword evidence="2" id="KW-0472">Membrane</keyword>
<dbReference type="EMBL" id="CAJGYO010000008">
    <property type="protein sequence ID" value="CAD6251078.1"/>
    <property type="molecule type" value="Genomic_DNA"/>
</dbReference>
<dbReference type="OrthoDB" id="2126698at2759"/>